<dbReference type="GO" id="GO:0005829">
    <property type="term" value="C:cytosol"/>
    <property type="evidence" value="ECO:0007669"/>
    <property type="project" value="TreeGrafter"/>
</dbReference>
<evidence type="ECO:0000256" key="3">
    <source>
        <dbReference type="ARBA" id="ARBA00023163"/>
    </source>
</evidence>
<evidence type="ECO:0000313" key="7">
    <source>
        <dbReference type="EMBL" id="TQL39462.1"/>
    </source>
</evidence>
<dbReference type="PROSITE" id="PS51063">
    <property type="entry name" value="HTH_CRP_2"/>
    <property type="match status" value="1"/>
</dbReference>
<dbReference type="Gene3D" id="2.60.120.10">
    <property type="entry name" value="Jelly Rolls"/>
    <property type="match status" value="1"/>
</dbReference>
<dbReference type="Proteomes" id="UP000677457">
    <property type="component" value="Unassembled WGS sequence"/>
</dbReference>
<evidence type="ECO:0000256" key="1">
    <source>
        <dbReference type="ARBA" id="ARBA00023015"/>
    </source>
</evidence>
<keyword evidence="3" id="KW-0804">Transcription</keyword>
<reference evidence="6 9" key="2">
    <citation type="submission" date="2021-03" db="EMBL/GenBank/DDBJ databases">
        <title>Whole genome shotgun sequence of Salinispora arenicola NBRC 105043.</title>
        <authorList>
            <person name="Komaki H."/>
            <person name="Tamura T."/>
        </authorList>
    </citation>
    <scope>NUCLEOTIDE SEQUENCE [LARGE SCALE GENOMIC DNA]</scope>
    <source>
        <strain evidence="6 9">NBRC 105043</strain>
    </source>
</reference>
<dbReference type="GO" id="GO:0003677">
    <property type="term" value="F:DNA binding"/>
    <property type="evidence" value="ECO:0007669"/>
    <property type="project" value="UniProtKB-KW"/>
</dbReference>
<name>A0A542XUI5_SALAC</name>
<dbReference type="SUPFAM" id="SSF46785">
    <property type="entry name" value="Winged helix' DNA-binding domain"/>
    <property type="match status" value="1"/>
</dbReference>
<reference evidence="7 8" key="1">
    <citation type="submission" date="2019-06" db="EMBL/GenBank/DDBJ databases">
        <title>Sequencing the genomes of 1000 actinobacteria strains.</title>
        <authorList>
            <person name="Klenk H.-P."/>
        </authorList>
    </citation>
    <scope>NUCLEOTIDE SEQUENCE [LARGE SCALE GENOMIC DNA]</scope>
    <source>
        <strain evidence="7 8">DSM 44819</strain>
    </source>
</reference>
<dbReference type="SUPFAM" id="SSF51206">
    <property type="entry name" value="cAMP-binding domain-like"/>
    <property type="match status" value="1"/>
</dbReference>
<evidence type="ECO:0000313" key="9">
    <source>
        <dbReference type="Proteomes" id="UP000677457"/>
    </source>
</evidence>
<proteinExistence type="predicted"/>
<gene>
    <name evidence="6" type="primary">fnr</name>
    <name evidence="7" type="ORF">FB564_4717</name>
    <name evidence="6" type="ORF">Sar04_32450</name>
</gene>
<evidence type="ECO:0000313" key="8">
    <source>
        <dbReference type="Proteomes" id="UP000315983"/>
    </source>
</evidence>
<dbReference type="InterPro" id="IPR018490">
    <property type="entry name" value="cNMP-bd_dom_sf"/>
</dbReference>
<evidence type="ECO:0000259" key="5">
    <source>
        <dbReference type="PROSITE" id="PS51063"/>
    </source>
</evidence>
<feature type="domain" description="Cyclic nucleotide-binding" evidence="4">
    <location>
        <begin position="4"/>
        <end position="124"/>
    </location>
</feature>
<feature type="domain" description="HTH crp-type" evidence="5">
    <location>
        <begin position="138"/>
        <end position="211"/>
    </location>
</feature>
<dbReference type="SMART" id="SM00100">
    <property type="entry name" value="cNMP"/>
    <property type="match status" value="1"/>
</dbReference>
<dbReference type="InterPro" id="IPR000595">
    <property type="entry name" value="cNMP-bd_dom"/>
</dbReference>
<dbReference type="InterPro" id="IPR036388">
    <property type="entry name" value="WH-like_DNA-bd_sf"/>
</dbReference>
<dbReference type="CDD" id="cd00038">
    <property type="entry name" value="CAP_ED"/>
    <property type="match status" value="1"/>
</dbReference>
<dbReference type="InterPro" id="IPR012318">
    <property type="entry name" value="HTH_CRP"/>
</dbReference>
<evidence type="ECO:0000259" key="4">
    <source>
        <dbReference type="PROSITE" id="PS50042"/>
    </source>
</evidence>
<dbReference type="EMBL" id="VFOL01000001">
    <property type="protein sequence ID" value="TQL39462.1"/>
    <property type="molecule type" value="Genomic_DNA"/>
</dbReference>
<dbReference type="Pfam" id="PF00027">
    <property type="entry name" value="cNMP_binding"/>
    <property type="match status" value="1"/>
</dbReference>
<dbReference type="GeneID" id="93773842"/>
<dbReference type="Gene3D" id="1.10.10.10">
    <property type="entry name" value="Winged helix-like DNA-binding domain superfamily/Winged helix DNA-binding domain"/>
    <property type="match status" value="1"/>
</dbReference>
<accession>A0A542XUI5</accession>
<dbReference type="EMBL" id="BOQM01000025">
    <property type="protein sequence ID" value="GIM86509.1"/>
    <property type="molecule type" value="Genomic_DNA"/>
</dbReference>
<dbReference type="InterPro" id="IPR036390">
    <property type="entry name" value="WH_DNA-bd_sf"/>
</dbReference>
<dbReference type="FunFam" id="1.10.10.10:FF:000019">
    <property type="entry name" value="Crp/Fnr family transcriptional regulator"/>
    <property type="match status" value="1"/>
</dbReference>
<dbReference type="PANTHER" id="PTHR24567:SF74">
    <property type="entry name" value="HTH-TYPE TRANSCRIPTIONAL REGULATOR ARCR"/>
    <property type="match status" value="1"/>
</dbReference>
<keyword evidence="2" id="KW-0238">DNA-binding</keyword>
<dbReference type="InterPro" id="IPR050397">
    <property type="entry name" value="Env_Response_Regulators"/>
</dbReference>
<evidence type="ECO:0000313" key="6">
    <source>
        <dbReference type="EMBL" id="GIM86509.1"/>
    </source>
</evidence>
<dbReference type="PANTHER" id="PTHR24567">
    <property type="entry name" value="CRP FAMILY TRANSCRIPTIONAL REGULATORY PROTEIN"/>
    <property type="match status" value="1"/>
</dbReference>
<keyword evidence="1" id="KW-0805">Transcription regulation</keyword>
<dbReference type="PROSITE" id="PS50042">
    <property type="entry name" value="CNMP_BINDING_3"/>
    <property type="match status" value="1"/>
</dbReference>
<comment type="caution">
    <text evidence="7">The sequence shown here is derived from an EMBL/GenBank/DDBJ whole genome shotgun (WGS) entry which is preliminary data.</text>
</comment>
<dbReference type="RefSeq" id="WP_016811752.1">
    <property type="nucleotide sequence ID" value="NZ_BOQM01000025.1"/>
</dbReference>
<dbReference type="SMART" id="SM00419">
    <property type="entry name" value="HTH_CRP"/>
    <property type="match status" value="1"/>
</dbReference>
<dbReference type="GO" id="GO:0003700">
    <property type="term" value="F:DNA-binding transcription factor activity"/>
    <property type="evidence" value="ECO:0007669"/>
    <property type="project" value="TreeGrafter"/>
</dbReference>
<dbReference type="AlphaFoldDB" id="A0A542XUI5"/>
<dbReference type="Pfam" id="PF13545">
    <property type="entry name" value="HTH_Crp_2"/>
    <property type="match status" value="1"/>
</dbReference>
<keyword evidence="9" id="KW-1185">Reference proteome</keyword>
<protein>
    <submittedName>
        <fullName evidence="7">CRP-like cAMP-binding protein</fullName>
    </submittedName>
    <submittedName>
        <fullName evidence="6">Crp/Fnr family transcriptional regulator</fullName>
    </submittedName>
</protein>
<dbReference type="Proteomes" id="UP000315983">
    <property type="component" value="Unassembled WGS sequence"/>
</dbReference>
<organism evidence="7 8">
    <name type="scientific">Salinispora arenicola</name>
    <dbReference type="NCBI Taxonomy" id="168697"/>
    <lineage>
        <taxon>Bacteria</taxon>
        <taxon>Bacillati</taxon>
        <taxon>Actinomycetota</taxon>
        <taxon>Actinomycetes</taxon>
        <taxon>Micromonosporales</taxon>
        <taxon>Micromonosporaceae</taxon>
        <taxon>Salinispora</taxon>
    </lineage>
</organism>
<sequence length="223" mass="24502">MNEFWSTLTDSERDAFRQRATTRHWQRGDVLFREADQSGWVAALVAGRVKASCHSASGTEILLAVRGPGALLGELSAVDRLPRSATVQALDPVTALVMPPAGFQEYLQQQGRVAFQLMRLLAERLRDADRKRIEFGAQDSTGRVAARLVELAERFGTPVDNGIHVAVRLSQDELAGWIGASREAVTKSLRVLRDSGWVRTSRLSVVVLDLDALRRRAAGCAPD</sequence>
<dbReference type="InterPro" id="IPR014710">
    <property type="entry name" value="RmlC-like_jellyroll"/>
</dbReference>
<evidence type="ECO:0000256" key="2">
    <source>
        <dbReference type="ARBA" id="ARBA00023125"/>
    </source>
</evidence>